<dbReference type="PANTHER" id="PTHR31956:SF1">
    <property type="entry name" value="NON-SPECIFIC PHOSPHOLIPASE C1"/>
    <property type="match status" value="1"/>
</dbReference>
<dbReference type="AlphaFoldDB" id="A0A6A6PT86"/>
<feature type="signal peptide" evidence="2">
    <location>
        <begin position="1"/>
        <end position="15"/>
    </location>
</feature>
<dbReference type="EMBL" id="MU001635">
    <property type="protein sequence ID" value="KAF2482894.1"/>
    <property type="molecule type" value="Genomic_DNA"/>
</dbReference>
<organism evidence="3 4">
    <name type="scientific">Neohortaea acidophila</name>
    <dbReference type="NCBI Taxonomy" id="245834"/>
    <lineage>
        <taxon>Eukaryota</taxon>
        <taxon>Fungi</taxon>
        <taxon>Dikarya</taxon>
        <taxon>Ascomycota</taxon>
        <taxon>Pezizomycotina</taxon>
        <taxon>Dothideomycetes</taxon>
        <taxon>Dothideomycetidae</taxon>
        <taxon>Mycosphaerellales</taxon>
        <taxon>Teratosphaeriaceae</taxon>
        <taxon>Neohortaea</taxon>
    </lineage>
</organism>
<dbReference type="Proteomes" id="UP000799767">
    <property type="component" value="Unassembled WGS sequence"/>
</dbReference>
<accession>A0A6A6PT86</accession>
<dbReference type="InterPro" id="IPR017850">
    <property type="entry name" value="Alkaline_phosphatase_core_sf"/>
</dbReference>
<keyword evidence="2" id="KW-0732">Signal</keyword>
<dbReference type="GeneID" id="54472144"/>
<dbReference type="Gene3D" id="3.40.720.10">
    <property type="entry name" value="Alkaline Phosphatase, subunit A"/>
    <property type="match status" value="2"/>
</dbReference>
<dbReference type="PANTHER" id="PTHR31956">
    <property type="entry name" value="NON-SPECIFIC PHOSPHOLIPASE C4-RELATED"/>
    <property type="match status" value="1"/>
</dbReference>
<dbReference type="GO" id="GO:0042578">
    <property type="term" value="F:phosphoric ester hydrolase activity"/>
    <property type="evidence" value="ECO:0007669"/>
    <property type="project" value="UniProtKB-ARBA"/>
</dbReference>
<reference evidence="3" key="1">
    <citation type="journal article" date="2020" name="Stud. Mycol.">
        <title>101 Dothideomycetes genomes: a test case for predicting lifestyles and emergence of pathogens.</title>
        <authorList>
            <person name="Haridas S."/>
            <person name="Albert R."/>
            <person name="Binder M."/>
            <person name="Bloem J."/>
            <person name="Labutti K."/>
            <person name="Salamov A."/>
            <person name="Andreopoulos B."/>
            <person name="Baker S."/>
            <person name="Barry K."/>
            <person name="Bills G."/>
            <person name="Bluhm B."/>
            <person name="Cannon C."/>
            <person name="Castanera R."/>
            <person name="Culley D."/>
            <person name="Daum C."/>
            <person name="Ezra D."/>
            <person name="Gonzalez J."/>
            <person name="Henrissat B."/>
            <person name="Kuo A."/>
            <person name="Liang C."/>
            <person name="Lipzen A."/>
            <person name="Lutzoni F."/>
            <person name="Magnuson J."/>
            <person name="Mondo S."/>
            <person name="Nolan M."/>
            <person name="Ohm R."/>
            <person name="Pangilinan J."/>
            <person name="Park H.-J."/>
            <person name="Ramirez L."/>
            <person name="Alfaro M."/>
            <person name="Sun H."/>
            <person name="Tritt A."/>
            <person name="Yoshinaga Y."/>
            <person name="Zwiers L.-H."/>
            <person name="Turgeon B."/>
            <person name="Goodwin S."/>
            <person name="Spatafora J."/>
            <person name="Crous P."/>
            <person name="Grigoriev I."/>
        </authorList>
    </citation>
    <scope>NUCLEOTIDE SEQUENCE</scope>
    <source>
        <strain evidence="3">CBS 113389</strain>
    </source>
</reference>
<evidence type="ECO:0000256" key="1">
    <source>
        <dbReference type="ARBA" id="ARBA00022801"/>
    </source>
</evidence>
<dbReference type="InterPro" id="IPR007312">
    <property type="entry name" value="Phosphoesterase"/>
</dbReference>
<evidence type="ECO:0000256" key="2">
    <source>
        <dbReference type="SAM" id="SignalP"/>
    </source>
</evidence>
<dbReference type="RefSeq" id="XP_033589464.1">
    <property type="nucleotide sequence ID" value="XM_033731142.1"/>
</dbReference>
<evidence type="ECO:0000313" key="3">
    <source>
        <dbReference type="EMBL" id="KAF2482894.1"/>
    </source>
</evidence>
<keyword evidence="1" id="KW-0378">Hydrolase</keyword>
<dbReference type="OrthoDB" id="5135119at2759"/>
<name>A0A6A6PT86_9PEZI</name>
<dbReference type="Pfam" id="PF04185">
    <property type="entry name" value="Phosphoesterase"/>
    <property type="match status" value="1"/>
</dbReference>
<sequence length="608" mass="66996">MLFLFTLAAASLAAAGSIQDVEHIVLFMQENRAFDHYFGTMAGIRGFKDPNVQVNNGTPVWYQNVDAALSTKTDSLLPWYLNYLGGTWENATQCMEAGSNGWSPNQAALNHDLNNDWATQNTPWSWAHFTRAELPNHFAIAEGWTVGDMYQQAVITSTNPNRVVWASGTINEPDGGVYIDNNETPGCESPDLNCYPLTWETTAQLYENAGVTWQVYQDTDNFDDNPLAWFQQFQQAPNGSALNKQGMSYIGLESFYKDAAAGTLPQVSYIIGPAELSEHPPYQPKDGAWLQQKIVDTVTSSPLYNNTVLIISYDETGGWGDHVVPYHSPSGTPGEWIQDPYGEAGYVYTGPGFRLPFYIISPWTRGGYVYTGKSDHNSQIKFVEEVFAAKGKNVKTPVMNAWRREFMSDLTLAFDFEHPDYSIPSMPNASYPSTNSKGQWNGYAVCEAKYPTQRPPVPYGQQNVNTALETEEGFKAVRGELSEGRYLTFEMNGYALTDTNGKLTATKATSTHNTASQRFVVYEANSTLPVFTIKSAQSVNSTTATVQNKKSSAPSLAGSFQILDMGNGTGYSVQQVTGKKYLSINKNGAVQLGKAPAGFSIFSVTYNS</sequence>
<protein>
    <submittedName>
        <fullName evidence="3">Putative non-hemolytic phospholipase C</fullName>
    </submittedName>
</protein>
<proteinExistence type="predicted"/>
<evidence type="ECO:0000313" key="4">
    <source>
        <dbReference type="Proteomes" id="UP000799767"/>
    </source>
</evidence>
<feature type="chain" id="PRO_5025583612" evidence="2">
    <location>
        <begin position="16"/>
        <end position="608"/>
    </location>
</feature>
<dbReference type="CDD" id="cd16014">
    <property type="entry name" value="PLC"/>
    <property type="match status" value="1"/>
</dbReference>
<gene>
    <name evidence="3" type="ORF">BDY17DRAFT_251127</name>
</gene>
<keyword evidence="4" id="KW-1185">Reference proteome</keyword>